<evidence type="ECO:0000259" key="3">
    <source>
        <dbReference type="Pfam" id="PF00905"/>
    </source>
</evidence>
<reference evidence="5" key="1">
    <citation type="journal article" date="2017" name="MSphere">
        <title>Novel beta-lactamase blaARL in Staphylococcus arlettae.</title>
        <authorList>
            <person name="Andreis S.N."/>
            <person name="Perreten V."/>
            <person name="Schwendener S."/>
        </authorList>
    </citation>
    <scope>NUCLEOTIDE SEQUENCE</scope>
    <source>
        <strain evidence="5">CCUG 32416</strain>
    </source>
</reference>
<keyword evidence="2" id="KW-0812">Transmembrane</keyword>
<dbReference type="InterPro" id="IPR008756">
    <property type="entry name" value="Peptidase_M56"/>
</dbReference>
<dbReference type="PANTHER" id="PTHR34978">
    <property type="entry name" value="POSSIBLE SENSOR-TRANSDUCER PROTEIN BLAR"/>
    <property type="match status" value="1"/>
</dbReference>
<evidence type="ECO:0000256" key="2">
    <source>
        <dbReference type="SAM" id="Phobius"/>
    </source>
</evidence>
<gene>
    <name evidence="5" type="primary">blaR1ARL</name>
</gene>
<name>A0A1W5QC99_9STAP</name>
<dbReference type="NCBIfam" id="NF000326">
    <property type="entry name" value="blaR1_generic"/>
    <property type="match status" value="1"/>
</dbReference>
<keyword evidence="2" id="KW-0472">Membrane</keyword>
<evidence type="ECO:0000256" key="1">
    <source>
        <dbReference type="ARBA" id="ARBA00011075"/>
    </source>
</evidence>
<evidence type="ECO:0000259" key="4">
    <source>
        <dbReference type="Pfam" id="PF05569"/>
    </source>
</evidence>
<proteinExistence type="inferred from homology"/>
<feature type="domain" description="Penicillin-binding protein transpeptidase" evidence="3">
    <location>
        <begin position="378"/>
        <end position="581"/>
    </location>
</feature>
<dbReference type="PANTHER" id="PTHR34978:SF3">
    <property type="entry name" value="SLR0241 PROTEIN"/>
    <property type="match status" value="1"/>
</dbReference>
<protein>
    <submittedName>
        <fullName evidence="5">Beta-lactamase regulatory sensor-transducer</fullName>
    </submittedName>
</protein>
<dbReference type="Pfam" id="PF05569">
    <property type="entry name" value="Peptidase_M56"/>
    <property type="match status" value="1"/>
</dbReference>
<dbReference type="InterPro" id="IPR012338">
    <property type="entry name" value="Beta-lactam/transpept-like"/>
</dbReference>
<sequence length="588" mass="67725">MKEVNVRVLKFVILSTLSAVIVYAFLYLFKAICTKYCHSTISYKMWYLVYVAMFIPLLPQQWIRGLVSSHKQGDVGQSATTTGATSTPNAWSQTKDYTLNTTQMNWEAITWLVTILWLIGVFLGIVYFVRGCLQLRNLVRSTVSISVGESLNIVKLHSAHKRISVVESPLVETPVSFWWGGYWIIIPTNMDQRFSAQACKYMMLHELAHIQRKDPLHVLFINLLTKCFWFNPILYYVRRHMKKECELIADQKVLTQLQPAEYKLYGQTLIASTMSRVQKENSIYVQSFSGKKVELKQRILQIKNFHKQTHRRLLLMIGVVLCSSLLIVQIPLVGAQENANGRYTKALDNLRHIDEHEHFRQLEGSFVLFDQQRQQYAVYNESGSRERFAPDSTFKIYLALFGLDQKKISAQQSTKQWQGESYPFAEWERDQDVQSAMRYSVNWYFEKLNQQVGNTEVRKYLQALNYGNETLSNASAYWQEDALKVSNLEQVKLLATVKQQQLDFRASDVAYLDTLLHEQDYQKAQLYGKTGTGKVNGKLQNGWYTGYVTTANNTYYFSTHVHGAANASGTQAKAISKAILKERGIIND</sequence>
<feature type="transmembrane region" description="Helical" evidence="2">
    <location>
        <begin position="12"/>
        <end position="33"/>
    </location>
</feature>
<feature type="domain" description="Peptidase M56" evidence="4">
    <location>
        <begin position="11"/>
        <end position="301"/>
    </location>
</feature>
<dbReference type="Gene3D" id="3.40.710.10">
    <property type="entry name" value="DD-peptidase/beta-lactamase superfamily"/>
    <property type="match status" value="1"/>
</dbReference>
<dbReference type="CDD" id="cd07341">
    <property type="entry name" value="M56_BlaR1_MecR1_like"/>
    <property type="match status" value="1"/>
</dbReference>
<dbReference type="EMBL" id="KY363208">
    <property type="protein sequence ID" value="APY23843.1"/>
    <property type="molecule type" value="Genomic_DNA"/>
</dbReference>
<dbReference type="RefSeq" id="WP_103388615.1">
    <property type="nucleotide sequence ID" value="NZ_BKAV01000002.1"/>
</dbReference>
<dbReference type="OrthoDB" id="9762883at2"/>
<feature type="transmembrane region" description="Helical" evidence="2">
    <location>
        <begin position="45"/>
        <end position="63"/>
    </location>
</feature>
<accession>A0A1W5QC99</accession>
<dbReference type="InterPro" id="IPR001460">
    <property type="entry name" value="PCN-bd_Tpept"/>
</dbReference>
<dbReference type="GO" id="GO:0008658">
    <property type="term" value="F:penicillin binding"/>
    <property type="evidence" value="ECO:0007669"/>
    <property type="project" value="InterPro"/>
</dbReference>
<dbReference type="AlphaFoldDB" id="A0A1W5QC99"/>
<dbReference type="Pfam" id="PF00905">
    <property type="entry name" value="Transpeptidase"/>
    <property type="match status" value="1"/>
</dbReference>
<feature type="transmembrane region" description="Helical" evidence="2">
    <location>
        <begin position="108"/>
        <end position="129"/>
    </location>
</feature>
<feature type="transmembrane region" description="Helical" evidence="2">
    <location>
        <begin position="313"/>
        <end position="332"/>
    </location>
</feature>
<keyword evidence="2" id="KW-1133">Transmembrane helix</keyword>
<dbReference type="SUPFAM" id="SSF56601">
    <property type="entry name" value="beta-lactamase/transpeptidase-like"/>
    <property type="match status" value="1"/>
</dbReference>
<evidence type="ECO:0000313" key="5">
    <source>
        <dbReference type="EMBL" id="APY23843.1"/>
    </source>
</evidence>
<organism evidence="5">
    <name type="scientific">Staphylococcus arlettae</name>
    <dbReference type="NCBI Taxonomy" id="29378"/>
    <lineage>
        <taxon>Bacteria</taxon>
        <taxon>Bacillati</taxon>
        <taxon>Bacillota</taxon>
        <taxon>Bacilli</taxon>
        <taxon>Bacillales</taxon>
        <taxon>Staphylococcaceae</taxon>
        <taxon>Staphylococcus</taxon>
    </lineage>
</organism>
<dbReference type="InterPro" id="IPR052173">
    <property type="entry name" value="Beta-lactam_resp_regulator"/>
</dbReference>
<comment type="similarity">
    <text evidence="1">Belongs to the peptidase M56 family.</text>
</comment>